<protein>
    <recommendedName>
        <fullName evidence="5">DDH domain-containing protein</fullName>
    </recommendedName>
</protein>
<reference evidence="4" key="1">
    <citation type="submission" date="2017-09" db="EMBL/GenBank/DDBJ databases">
        <title>Depth-based differentiation of microbial function through sediment-hosted aquifers and enrichment of novel symbionts in the deep terrestrial subsurface.</title>
        <authorList>
            <person name="Probst A.J."/>
            <person name="Ladd B."/>
            <person name="Jarett J.K."/>
            <person name="Geller-Mcgrath D.E."/>
            <person name="Sieber C.M.K."/>
            <person name="Emerson J.B."/>
            <person name="Anantharaman K."/>
            <person name="Thomas B.C."/>
            <person name="Malmstrom R."/>
            <person name="Stieglmeier M."/>
            <person name="Klingl A."/>
            <person name="Woyke T."/>
            <person name="Ryan C.M."/>
            <person name="Banfield J.F."/>
        </authorList>
    </citation>
    <scope>NUCLEOTIDE SEQUENCE [LARGE SCALE GENOMIC DNA]</scope>
</reference>
<dbReference type="Pfam" id="PF02272">
    <property type="entry name" value="DHHA1"/>
    <property type="match status" value="1"/>
</dbReference>
<dbReference type="InterPro" id="IPR038763">
    <property type="entry name" value="DHH_sf"/>
</dbReference>
<dbReference type="AlphaFoldDB" id="A0A2M7XHR1"/>
<dbReference type="Gene3D" id="3.90.1640.10">
    <property type="entry name" value="inorganic pyrophosphatase (n-terminal core)"/>
    <property type="match status" value="1"/>
</dbReference>
<dbReference type="PANTHER" id="PTHR47618">
    <property type="entry name" value="BIFUNCTIONAL OLIGORIBONUCLEASE AND PAP PHOSPHATASE NRNA"/>
    <property type="match status" value="1"/>
</dbReference>
<dbReference type="InterPro" id="IPR001667">
    <property type="entry name" value="DDH_dom"/>
</dbReference>
<dbReference type="InterPro" id="IPR003156">
    <property type="entry name" value="DHHA1_dom"/>
</dbReference>
<evidence type="ECO:0000313" key="4">
    <source>
        <dbReference type="Proteomes" id="UP000229749"/>
    </source>
</evidence>
<comment type="caution">
    <text evidence="3">The sequence shown here is derived from an EMBL/GenBank/DDBJ whole genome shotgun (WGS) entry which is preliminary data.</text>
</comment>
<feature type="domain" description="DDH" evidence="1">
    <location>
        <begin position="19"/>
        <end position="162"/>
    </location>
</feature>
<evidence type="ECO:0008006" key="5">
    <source>
        <dbReference type="Google" id="ProtNLM"/>
    </source>
</evidence>
<evidence type="ECO:0000259" key="1">
    <source>
        <dbReference type="Pfam" id="PF01368"/>
    </source>
</evidence>
<dbReference type="Proteomes" id="UP000229749">
    <property type="component" value="Unassembled WGS sequence"/>
</dbReference>
<dbReference type="GO" id="GO:0003676">
    <property type="term" value="F:nucleic acid binding"/>
    <property type="evidence" value="ECO:0007669"/>
    <property type="project" value="InterPro"/>
</dbReference>
<dbReference type="InterPro" id="IPR051319">
    <property type="entry name" value="Oligoribo/pAp-PDE_c-di-AMP_PDE"/>
</dbReference>
<dbReference type="PANTHER" id="PTHR47618:SF1">
    <property type="entry name" value="BIFUNCTIONAL OLIGORIBONUCLEASE AND PAP PHOSPHATASE NRNA"/>
    <property type="match status" value="1"/>
</dbReference>
<feature type="domain" description="DHHA1" evidence="2">
    <location>
        <begin position="238"/>
        <end position="304"/>
    </location>
</feature>
<organism evidence="3 4">
    <name type="scientific">Candidatus Uhrbacteria bacterium CG_4_9_14_3_um_filter_36_7</name>
    <dbReference type="NCBI Taxonomy" id="1975033"/>
    <lineage>
        <taxon>Bacteria</taxon>
        <taxon>Candidatus Uhriibacteriota</taxon>
    </lineage>
</organism>
<dbReference type="SUPFAM" id="SSF64182">
    <property type="entry name" value="DHH phosphoesterases"/>
    <property type="match status" value="1"/>
</dbReference>
<dbReference type="Gene3D" id="3.10.310.30">
    <property type="match status" value="1"/>
</dbReference>
<name>A0A2M7XHR1_9BACT</name>
<evidence type="ECO:0000259" key="2">
    <source>
        <dbReference type="Pfam" id="PF02272"/>
    </source>
</evidence>
<proteinExistence type="predicted"/>
<gene>
    <name evidence="3" type="ORF">CO172_02420</name>
</gene>
<dbReference type="Pfam" id="PF01368">
    <property type="entry name" value="DHH"/>
    <property type="match status" value="1"/>
</dbReference>
<evidence type="ECO:0000313" key="3">
    <source>
        <dbReference type="EMBL" id="PJA47256.1"/>
    </source>
</evidence>
<sequence length="324" mass="36343">MNQPIYQEVFSRLLEAKHILCLVDERLDGDSLGSTTALADYLLSLGKSVTIHVSTEVPKKYALLPHLELCQTYTAQTLAKYPIDLVITFDCSDEQYVEMLTSHLYPKPFLINIDHHLTNTRFGNLPLVFPESPSTTEIIHQFFRQNHLYPSTKAATALLCGIAFDTGIFMNESTGIRAFESASELILEGAQIQPVIQMIFSGRSIDTLRVWGIALDRLYLHQEQQYLRTFLTSKDIESSGVNEEDIGGAFSNFLSLVTEIPTIFFLYETGGGVKVSMRSTTKNIGSLARLFGGGGHKYAGGFFLANTRLVYHQNQWSIEERKLV</sequence>
<dbReference type="EMBL" id="PFWS01000036">
    <property type="protein sequence ID" value="PJA47256.1"/>
    <property type="molecule type" value="Genomic_DNA"/>
</dbReference>
<accession>A0A2M7XHR1</accession>